<organism evidence="1 2">
    <name type="scientific">Persea americana</name>
    <name type="common">Avocado</name>
    <dbReference type="NCBI Taxonomy" id="3435"/>
    <lineage>
        <taxon>Eukaryota</taxon>
        <taxon>Viridiplantae</taxon>
        <taxon>Streptophyta</taxon>
        <taxon>Embryophyta</taxon>
        <taxon>Tracheophyta</taxon>
        <taxon>Spermatophyta</taxon>
        <taxon>Magnoliopsida</taxon>
        <taxon>Magnoliidae</taxon>
        <taxon>Laurales</taxon>
        <taxon>Lauraceae</taxon>
        <taxon>Persea</taxon>
    </lineage>
</organism>
<dbReference type="Proteomes" id="UP001234297">
    <property type="component" value="Chromosome 1"/>
</dbReference>
<reference evidence="1 2" key="1">
    <citation type="journal article" date="2022" name="Hortic Res">
        <title>A haplotype resolved chromosomal level avocado genome allows analysis of novel avocado genes.</title>
        <authorList>
            <person name="Nath O."/>
            <person name="Fletcher S.J."/>
            <person name="Hayward A."/>
            <person name="Shaw L.M."/>
            <person name="Masouleh A.K."/>
            <person name="Furtado A."/>
            <person name="Henry R.J."/>
            <person name="Mitter N."/>
        </authorList>
    </citation>
    <scope>NUCLEOTIDE SEQUENCE [LARGE SCALE GENOMIC DNA]</scope>
    <source>
        <strain evidence="2">cv. Hass</strain>
    </source>
</reference>
<evidence type="ECO:0000313" key="2">
    <source>
        <dbReference type="Proteomes" id="UP001234297"/>
    </source>
</evidence>
<comment type="caution">
    <text evidence="1">The sequence shown here is derived from an EMBL/GenBank/DDBJ whole genome shotgun (WGS) entry which is preliminary data.</text>
</comment>
<accession>A0ACC2MQX3</accession>
<name>A0ACC2MQX3_PERAE</name>
<evidence type="ECO:0000313" key="1">
    <source>
        <dbReference type="EMBL" id="KAJ8647803.1"/>
    </source>
</evidence>
<dbReference type="EMBL" id="CM056809">
    <property type="protein sequence ID" value="KAJ8647803.1"/>
    <property type="molecule type" value="Genomic_DNA"/>
</dbReference>
<protein>
    <submittedName>
        <fullName evidence="1">Uncharacterized protein</fullName>
    </submittedName>
</protein>
<sequence length="563" mass="64233">MRRVASKRSHSWWWDSHISPKNSKWLAENLEEMDRSVKRMLKLIEEDGDSFAKKAGMYYQKRPVLISHVEDFYRMYRSLAERYDHVTGELRKNIPSELQSQGSGSDFGSEPPMPSPECKTPNLKSSHRAAGFDVFLGSGGSSDLSRKGSDGSYSSSDSGSESDEATSKSHLSGPLENGDDDDDDDNLHQRMFELENELKVTKDKLRATEEENSTTLLKATENGNYNELQEKILELEQQLTVTNEKLQLSEEEIARLNRELENNKSAEIIYALELQLGSSRKEKGSLESELESARRRVESLEAELESSRKENKLLQSELELEKICISEMQEQIVGLEANVAGHVRKIEEMRVTMADDTMRYAQEKLELEAEISGLSEKCLTNEAKLQELELKGLSLTHRTVQLEGDKLEMQAEIVRAKIENAKKSENVEELNRNLDAQKLKYDMLVAERDEVSAKVFALVADVSSREDQICEMAEHLNRLHLDHARLIAGTESIQKLVNELRVKVKELEEEVETQRAVIADNAEAKREAIRQLCFSLEHYRDGYLQLRRALHGHKHKRRAVMAV</sequence>
<keyword evidence="2" id="KW-1185">Reference proteome</keyword>
<gene>
    <name evidence="1" type="ORF">MRB53_000826</name>
</gene>
<proteinExistence type="predicted"/>